<dbReference type="InterPro" id="IPR013528">
    <property type="entry name" value="HMG_CoA_synth_N"/>
</dbReference>
<evidence type="ECO:0000313" key="6">
    <source>
        <dbReference type="Proteomes" id="UP001500305"/>
    </source>
</evidence>
<dbReference type="PANTHER" id="PTHR43323">
    <property type="entry name" value="3-HYDROXY-3-METHYLGLUTARYL COENZYME A SYNTHASE"/>
    <property type="match status" value="1"/>
</dbReference>
<organism evidence="5 6">
    <name type="scientific">Kitasatospora cystarginea</name>
    <dbReference type="NCBI Taxonomy" id="58350"/>
    <lineage>
        <taxon>Bacteria</taxon>
        <taxon>Bacillati</taxon>
        <taxon>Actinomycetota</taxon>
        <taxon>Actinomycetes</taxon>
        <taxon>Kitasatosporales</taxon>
        <taxon>Streptomycetaceae</taxon>
        <taxon>Kitasatospora</taxon>
    </lineage>
</organism>
<name>A0ABN3ES34_9ACTN</name>
<dbReference type="Pfam" id="PF01154">
    <property type="entry name" value="HMG_CoA_synt_N"/>
    <property type="match status" value="1"/>
</dbReference>
<keyword evidence="2" id="KW-0808">Transferase</keyword>
<dbReference type="InterPro" id="IPR013746">
    <property type="entry name" value="HMG_CoA_synt_C_dom"/>
</dbReference>
<comment type="caution">
    <text evidence="5">The sequence shown here is derived from an EMBL/GenBank/DDBJ whole genome shotgun (WGS) entry which is preliminary data.</text>
</comment>
<keyword evidence="6" id="KW-1185">Reference proteome</keyword>
<dbReference type="SUPFAM" id="SSF53901">
    <property type="entry name" value="Thiolase-like"/>
    <property type="match status" value="2"/>
</dbReference>
<evidence type="ECO:0000259" key="4">
    <source>
        <dbReference type="Pfam" id="PF08540"/>
    </source>
</evidence>
<dbReference type="RefSeq" id="WP_344639773.1">
    <property type="nucleotide sequence ID" value="NZ_BAAATR010000035.1"/>
</dbReference>
<feature type="domain" description="Hydroxymethylglutaryl-coenzyme A synthase N-terminal" evidence="3">
    <location>
        <begin position="2"/>
        <end position="170"/>
    </location>
</feature>
<evidence type="ECO:0000256" key="2">
    <source>
        <dbReference type="ARBA" id="ARBA00022679"/>
    </source>
</evidence>
<comment type="similarity">
    <text evidence="1">Belongs to the thiolase-like superfamily. HMG-CoA synthase family.</text>
</comment>
<evidence type="ECO:0000256" key="1">
    <source>
        <dbReference type="ARBA" id="ARBA00007061"/>
    </source>
</evidence>
<dbReference type="Pfam" id="PF08540">
    <property type="entry name" value="HMG_CoA_synt_C"/>
    <property type="match status" value="1"/>
</dbReference>
<dbReference type="PANTHER" id="PTHR43323:SF2">
    <property type="entry name" value="HYDROXYMETHYLGLUTARYL-COA SYNTHASE"/>
    <property type="match status" value="1"/>
</dbReference>
<reference evidence="5 6" key="1">
    <citation type="journal article" date="2019" name="Int. J. Syst. Evol. Microbiol.">
        <title>The Global Catalogue of Microorganisms (GCM) 10K type strain sequencing project: providing services to taxonomists for standard genome sequencing and annotation.</title>
        <authorList>
            <consortium name="The Broad Institute Genomics Platform"/>
            <consortium name="The Broad Institute Genome Sequencing Center for Infectious Disease"/>
            <person name="Wu L."/>
            <person name="Ma J."/>
        </authorList>
    </citation>
    <scope>NUCLEOTIDE SEQUENCE [LARGE SCALE GENOMIC DNA]</scope>
    <source>
        <strain evidence="5 6">JCM 7356</strain>
    </source>
</reference>
<dbReference type="Gene3D" id="3.40.47.10">
    <property type="match status" value="2"/>
</dbReference>
<dbReference type="CDD" id="cd00827">
    <property type="entry name" value="init_cond_enzymes"/>
    <property type="match status" value="1"/>
</dbReference>
<evidence type="ECO:0000259" key="3">
    <source>
        <dbReference type="Pfam" id="PF01154"/>
    </source>
</evidence>
<gene>
    <name evidence="5" type="primary">pksG</name>
    <name evidence="5" type="ORF">GCM10010430_61220</name>
</gene>
<feature type="domain" description="Hydroxymethylglutaryl-coenzyme A synthase C-terminal" evidence="4">
    <location>
        <begin position="269"/>
        <end position="360"/>
    </location>
</feature>
<dbReference type="Proteomes" id="UP001500305">
    <property type="component" value="Unassembled WGS sequence"/>
</dbReference>
<sequence>MDVGIEAVNAYVGRASLDVRTLFEARGLDVRRFDNLMMRHKSVNLPCEDAVTNAVNAARPLVEALTPAERERIELVVVGSESGVDFGKPLSTYVHEALGLGRRCRSFETKHACYGGTAALRSAAGILAAGADPDAKALVIAADASGAAARGTYWEPSQGAGAVAMIVGAQPRILALDAGASGFHSYQVMDTLRPRPDLEAGDSDLSLLSYLACLENSYQHYAQRVLGADIVSTFDRLVLHTPFAGMVKGAHRTLLRKLKGLGTAEIEADFHRRTAASLAYCTQVGNVYSAALYLALCSLIDQDGPDAGARRIGLFSYGSGCASEFYSGIVPEGAAEQLAELDIAGAIATRHPLTMPEYEALADGAAQRMAGVRDQRFDPAEYGDAYRSRFEGRGLLVLDEIRGFERRYRWS</sequence>
<proteinExistence type="inferred from homology"/>
<accession>A0ABN3ES34</accession>
<dbReference type="EMBL" id="BAAATR010000035">
    <property type="protein sequence ID" value="GAA2267785.1"/>
    <property type="molecule type" value="Genomic_DNA"/>
</dbReference>
<dbReference type="InterPro" id="IPR016039">
    <property type="entry name" value="Thiolase-like"/>
</dbReference>
<evidence type="ECO:0000313" key="5">
    <source>
        <dbReference type="EMBL" id="GAA2267785.1"/>
    </source>
</evidence>
<protein>
    <submittedName>
        <fullName evidence="5">Polyketide biosynthesis 3-hydroxy-3-methylglutaryl-ACP synthase PksG</fullName>
    </submittedName>
</protein>